<proteinExistence type="predicted"/>
<keyword evidence="3" id="KW-1185">Reference proteome</keyword>
<feature type="chain" id="PRO_5008042346" evidence="1">
    <location>
        <begin position="24"/>
        <end position="148"/>
    </location>
</feature>
<dbReference type="PATRIC" id="fig|401562.4.peg.4298"/>
<gene>
    <name evidence="2" type="ORF">NS365_02185</name>
</gene>
<organism evidence="2 3">
    <name type="scientific">Aureimonas ureilytica</name>
    <dbReference type="NCBI Taxonomy" id="401562"/>
    <lineage>
        <taxon>Bacteria</taxon>
        <taxon>Pseudomonadati</taxon>
        <taxon>Pseudomonadota</taxon>
        <taxon>Alphaproteobacteria</taxon>
        <taxon>Hyphomicrobiales</taxon>
        <taxon>Aurantimonadaceae</taxon>
        <taxon>Aureimonas</taxon>
    </lineage>
</organism>
<dbReference type="Proteomes" id="UP000078529">
    <property type="component" value="Unassembled WGS sequence"/>
</dbReference>
<evidence type="ECO:0000256" key="1">
    <source>
        <dbReference type="SAM" id="SignalP"/>
    </source>
</evidence>
<reference evidence="2 3" key="1">
    <citation type="journal article" date="2016" name="Front. Microbiol.">
        <title>Genomic Resource of Rice Seed Associated Bacteria.</title>
        <authorList>
            <person name="Midha S."/>
            <person name="Bansal K."/>
            <person name="Sharma S."/>
            <person name="Kumar N."/>
            <person name="Patil P.P."/>
            <person name="Chaudhry V."/>
            <person name="Patil P.B."/>
        </authorList>
    </citation>
    <scope>NUCLEOTIDE SEQUENCE [LARGE SCALE GENOMIC DNA]</scope>
    <source>
        <strain evidence="2 3">NS365</strain>
    </source>
</reference>
<dbReference type="EMBL" id="LDQA01000007">
    <property type="protein sequence ID" value="KTR08032.1"/>
    <property type="molecule type" value="Genomic_DNA"/>
</dbReference>
<sequence length="148" mass="16653">MGIRWFGAKWIVAGLLVTMPAMARDKAPSQPEPFHYTVRFGAMIGSLEPIAGEMLCVSDKDCEILLSFWPRIELSLRPPHIRGGEGQASISCWPLKCMFANERGYSTFSMGVDRLTIYDGRHHRSGIEVDAVWRRRETIGSVTIVVTR</sequence>
<evidence type="ECO:0000313" key="3">
    <source>
        <dbReference type="Proteomes" id="UP000078529"/>
    </source>
</evidence>
<dbReference type="AlphaFoldDB" id="A0A175RYY1"/>
<protein>
    <submittedName>
        <fullName evidence="2">Uncharacterized protein</fullName>
    </submittedName>
</protein>
<evidence type="ECO:0000313" key="2">
    <source>
        <dbReference type="EMBL" id="KTR08032.1"/>
    </source>
</evidence>
<feature type="signal peptide" evidence="1">
    <location>
        <begin position="1"/>
        <end position="23"/>
    </location>
</feature>
<comment type="caution">
    <text evidence="2">The sequence shown here is derived from an EMBL/GenBank/DDBJ whole genome shotgun (WGS) entry which is preliminary data.</text>
</comment>
<accession>A0A175RYY1</accession>
<keyword evidence="1" id="KW-0732">Signal</keyword>
<name>A0A175RYY1_9HYPH</name>